<dbReference type="EMBL" id="CM000607">
    <property type="protein sequence ID" value="EEC50095.1"/>
    <property type="molecule type" value="Genomic_DNA"/>
</dbReference>
<protein>
    <submittedName>
        <fullName evidence="2">Uncharacterized protein</fullName>
    </submittedName>
</protein>
<dbReference type="HOGENOM" id="CLU_408555_0_0_1"/>
<feature type="compositionally biased region" description="Polar residues" evidence="1">
    <location>
        <begin position="312"/>
        <end position="324"/>
    </location>
</feature>
<feature type="compositionally biased region" description="Basic and acidic residues" evidence="1">
    <location>
        <begin position="611"/>
        <end position="638"/>
    </location>
</feature>
<feature type="compositionally biased region" description="Basic and acidic residues" evidence="1">
    <location>
        <begin position="29"/>
        <end position="39"/>
    </location>
</feature>
<feature type="compositionally biased region" description="Low complexity" evidence="1">
    <location>
        <begin position="253"/>
        <end position="273"/>
    </location>
</feature>
<dbReference type="InParanoid" id="B7FTK2"/>
<dbReference type="AlphaFoldDB" id="B7FTK2"/>
<dbReference type="PaxDb" id="2850-Phatr44279"/>
<feature type="compositionally biased region" description="Polar residues" evidence="1">
    <location>
        <begin position="195"/>
        <end position="205"/>
    </location>
</feature>
<feature type="region of interest" description="Disordered" evidence="1">
    <location>
        <begin position="312"/>
        <end position="339"/>
    </location>
</feature>
<name>B7FTK2_PHATC</name>
<evidence type="ECO:0000256" key="1">
    <source>
        <dbReference type="SAM" id="MobiDB-lite"/>
    </source>
</evidence>
<gene>
    <name evidence="2" type="ORF">PHATRDRAFT_44279</name>
</gene>
<evidence type="ECO:0000313" key="2">
    <source>
        <dbReference type="EMBL" id="EEC50095.1"/>
    </source>
</evidence>
<reference evidence="2 3" key="1">
    <citation type="journal article" date="2008" name="Nature">
        <title>The Phaeodactylum genome reveals the evolutionary history of diatom genomes.</title>
        <authorList>
            <person name="Bowler C."/>
            <person name="Allen A.E."/>
            <person name="Badger J.H."/>
            <person name="Grimwood J."/>
            <person name="Jabbari K."/>
            <person name="Kuo A."/>
            <person name="Maheswari U."/>
            <person name="Martens C."/>
            <person name="Maumus F."/>
            <person name="Otillar R.P."/>
            <person name="Rayko E."/>
            <person name="Salamov A."/>
            <person name="Vandepoele K."/>
            <person name="Beszteri B."/>
            <person name="Gruber A."/>
            <person name="Heijde M."/>
            <person name="Katinka M."/>
            <person name="Mock T."/>
            <person name="Valentin K."/>
            <person name="Verret F."/>
            <person name="Berges J.A."/>
            <person name="Brownlee C."/>
            <person name="Cadoret J.P."/>
            <person name="Chiovitti A."/>
            <person name="Choi C.J."/>
            <person name="Coesel S."/>
            <person name="De Martino A."/>
            <person name="Detter J.C."/>
            <person name="Durkin C."/>
            <person name="Falciatore A."/>
            <person name="Fournet J."/>
            <person name="Haruta M."/>
            <person name="Huysman M.J."/>
            <person name="Jenkins B.D."/>
            <person name="Jiroutova K."/>
            <person name="Jorgensen R.E."/>
            <person name="Joubert Y."/>
            <person name="Kaplan A."/>
            <person name="Kroger N."/>
            <person name="Kroth P.G."/>
            <person name="La Roche J."/>
            <person name="Lindquist E."/>
            <person name="Lommer M."/>
            <person name="Martin-Jezequel V."/>
            <person name="Lopez P.J."/>
            <person name="Lucas S."/>
            <person name="Mangogna M."/>
            <person name="McGinnis K."/>
            <person name="Medlin L.K."/>
            <person name="Montsant A."/>
            <person name="Oudot-Le Secq M.P."/>
            <person name="Napoli C."/>
            <person name="Obornik M."/>
            <person name="Parker M.S."/>
            <person name="Petit J.L."/>
            <person name="Porcel B.M."/>
            <person name="Poulsen N."/>
            <person name="Robison M."/>
            <person name="Rychlewski L."/>
            <person name="Rynearson T.A."/>
            <person name="Schmutz J."/>
            <person name="Shapiro H."/>
            <person name="Siaut M."/>
            <person name="Stanley M."/>
            <person name="Sussman M.R."/>
            <person name="Taylor A.R."/>
            <person name="Vardi A."/>
            <person name="von Dassow P."/>
            <person name="Vyverman W."/>
            <person name="Willis A."/>
            <person name="Wyrwicz L.S."/>
            <person name="Rokhsar D.S."/>
            <person name="Weissenbach J."/>
            <person name="Armbrust E.V."/>
            <person name="Green B.R."/>
            <person name="Van de Peer Y."/>
            <person name="Grigoriev I.V."/>
        </authorList>
    </citation>
    <scope>NUCLEOTIDE SEQUENCE [LARGE SCALE GENOMIC DNA]</scope>
    <source>
        <strain evidence="2 3">CCAP 1055/1</strain>
    </source>
</reference>
<feature type="region of interest" description="Disordered" evidence="1">
    <location>
        <begin position="53"/>
        <end position="110"/>
    </location>
</feature>
<sequence length="673" mass="73407">MPLGLLAKDSIQDLASLAREPETGSSTESGKDVIDGTIPTHERLLFQKSGADANTHSSVEHASLPLNASDASVGRDETNTSTTTAPATAIANPQQADEKETNGTSAVALPPASSAQYSGFAADYADYRVYHDDPSYSHQSDSVYHDPYAPTMFLAEARQKPNWLGCLFPFFFHQHAVAHGPAFGEHQYSSNANHLDAANANSPTTDPARPPGDDDEMSSGSDVFGEKLSQRERQAVLARLRLGQPDTPNGSATGPNHTPGTGPTGTTINPRNGKGLLNGISTYDQSPLNSGMEDGSTNPLKGILKNITSLTNVKHPGTSQSSGKNSEDPGASSVASTVSRRSLFPTAYEKPSGPRHNLHVAFAPMARVVTVKSKNDMSAQEKADVWWQRHDYDDFRKTGRIITRAMVEGGSEIWLTSDEVKPTFHPSGRGQATSHSTSVMSHEERKKQDPASDAGDTISEQRDKWWHKFGHSRRGLEHVVSMDEGRERQQNVRSAIRAVLEEQNMQTLYKKPDSEKLRSVALKHTTWARDLALASGASDADAVKANFAEDRKSREFYLLKMARTNPTIKTSRLVPGFMQPCMHTPGAPTRTKTFELDNHTSTQIRYRRQIHREDEEKKNELSEPVRDPDPEEHGDTLAKRAAGFSSEGDEKVNMAAVLSGMGAVPQEPPSVKV</sequence>
<dbReference type="OrthoDB" id="46597at2759"/>
<dbReference type="RefSeq" id="XP_002178430.1">
    <property type="nucleotide sequence ID" value="XM_002178394.1"/>
</dbReference>
<feature type="region of interest" description="Disordered" evidence="1">
    <location>
        <begin position="195"/>
        <end position="228"/>
    </location>
</feature>
<feature type="region of interest" description="Disordered" evidence="1">
    <location>
        <begin position="610"/>
        <end position="649"/>
    </location>
</feature>
<reference evidence="3" key="2">
    <citation type="submission" date="2008-08" db="EMBL/GenBank/DDBJ databases">
        <authorList>
            <consortium name="Diatom Consortium"/>
            <person name="Grigoriev I."/>
            <person name="Grimwood J."/>
            <person name="Kuo A."/>
            <person name="Otillar R.P."/>
            <person name="Salamov A."/>
            <person name="Detter J.C."/>
            <person name="Lindquist E."/>
            <person name="Shapiro H."/>
            <person name="Lucas S."/>
            <person name="Glavina del Rio T."/>
            <person name="Pitluck S."/>
            <person name="Rokhsar D."/>
            <person name="Bowler C."/>
        </authorList>
    </citation>
    <scope>GENOME REANNOTATION</scope>
    <source>
        <strain evidence="3">CCAP 1055/1</strain>
    </source>
</reference>
<dbReference type="eggNOG" id="ENOG502SNWC">
    <property type="taxonomic scope" value="Eukaryota"/>
</dbReference>
<proteinExistence type="predicted"/>
<organism evidence="2 3">
    <name type="scientific">Phaeodactylum tricornutum (strain CCAP 1055/1)</name>
    <dbReference type="NCBI Taxonomy" id="556484"/>
    <lineage>
        <taxon>Eukaryota</taxon>
        <taxon>Sar</taxon>
        <taxon>Stramenopiles</taxon>
        <taxon>Ochrophyta</taxon>
        <taxon>Bacillariophyta</taxon>
        <taxon>Bacillariophyceae</taxon>
        <taxon>Bacillariophycidae</taxon>
        <taxon>Naviculales</taxon>
        <taxon>Phaeodactylaceae</taxon>
        <taxon>Phaeodactylum</taxon>
    </lineage>
</organism>
<dbReference type="Proteomes" id="UP000000759">
    <property type="component" value="Chromosome 4"/>
</dbReference>
<accession>B7FTK2</accession>
<feature type="compositionally biased region" description="Polar residues" evidence="1">
    <location>
        <begin position="430"/>
        <end position="440"/>
    </location>
</feature>
<feature type="region of interest" description="Disordered" evidence="1">
    <location>
        <begin position="16"/>
        <end position="39"/>
    </location>
</feature>
<feature type="compositionally biased region" description="Low complexity" evidence="1">
    <location>
        <begin position="79"/>
        <end position="95"/>
    </location>
</feature>
<feature type="region of interest" description="Disordered" evidence="1">
    <location>
        <begin position="242"/>
        <end position="273"/>
    </location>
</feature>
<evidence type="ECO:0000313" key="3">
    <source>
        <dbReference type="Proteomes" id="UP000000759"/>
    </source>
</evidence>
<feature type="compositionally biased region" description="Basic and acidic residues" evidence="1">
    <location>
        <begin position="441"/>
        <end position="450"/>
    </location>
</feature>
<dbReference type="KEGG" id="pti:PHATRDRAFT_44279"/>
<feature type="region of interest" description="Disordered" evidence="1">
    <location>
        <begin position="424"/>
        <end position="458"/>
    </location>
</feature>
<keyword evidence="3" id="KW-1185">Reference proteome</keyword>
<dbReference type="GeneID" id="7197999"/>